<proteinExistence type="predicted"/>
<gene>
    <name evidence="1" type="ORF">CH54_2017</name>
</gene>
<organism evidence="1 2">
    <name type="scientific">Yersinia rochesterensis</name>
    <dbReference type="NCBI Taxonomy" id="1604335"/>
    <lineage>
        <taxon>Bacteria</taxon>
        <taxon>Pseudomonadati</taxon>
        <taxon>Pseudomonadota</taxon>
        <taxon>Gammaproteobacteria</taxon>
        <taxon>Enterobacterales</taxon>
        <taxon>Yersiniaceae</taxon>
        <taxon>Yersinia</taxon>
    </lineage>
</organism>
<protein>
    <submittedName>
        <fullName evidence="1">Uncharacterized protein</fullName>
    </submittedName>
</protein>
<name>A0ABM5SMF5_9GAMM</name>
<dbReference type="Proteomes" id="UP000031883">
    <property type="component" value="Chromosome"/>
</dbReference>
<sequence>MRKGDMMSPFLRLLNGSVIYSEVIRHPVRGETANYFPDEYVPSGQL</sequence>
<keyword evidence="2" id="KW-1185">Reference proteome</keyword>
<reference evidence="1 2" key="1">
    <citation type="journal article" date="2015" name="Genome Announc.">
        <title>Thirty-Two Complete Genome Assemblies of Nine Yersinia Species, Including Y. pestis, Y. pseudotuberculosis, and Y. enterocolitica.</title>
        <authorList>
            <person name="Johnson S.L."/>
            <person name="Daligault H.E."/>
            <person name="Davenport K.W."/>
            <person name="Jaissle J."/>
            <person name="Frey K.G."/>
            <person name="Ladner J.T."/>
            <person name="Broomall S.M."/>
            <person name="Bishop-Lilly K.A."/>
            <person name="Bruce D.C."/>
            <person name="Coyne S.R."/>
            <person name="Gibbons H.S."/>
            <person name="Lo C.C."/>
            <person name="Munk A.C."/>
            <person name="Rosenzweig C.N."/>
            <person name="Koroleva G.I."/>
            <person name="Palacios G.F."/>
            <person name="Redden C.L."/>
            <person name="Xu Y."/>
            <person name="Minogue T.D."/>
            <person name="Chain P.S."/>
        </authorList>
    </citation>
    <scope>NUCLEOTIDE SEQUENCE [LARGE SCALE GENOMIC DNA]</scope>
    <source>
        <strain evidence="1 2">Y231</strain>
    </source>
</reference>
<evidence type="ECO:0000313" key="2">
    <source>
        <dbReference type="Proteomes" id="UP000031883"/>
    </source>
</evidence>
<evidence type="ECO:0000313" key="1">
    <source>
        <dbReference type="EMBL" id="AJJ35557.1"/>
    </source>
</evidence>
<accession>A0ABM5SMF5</accession>
<dbReference type="EMBL" id="CP009997">
    <property type="protein sequence ID" value="AJJ35557.1"/>
    <property type="molecule type" value="Genomic_DNA"/>
</dbReference>